<name>A0A9Q4JM76_BACFG</name>
<organism evidence="1 2">
    <name type="scientific">Bacteroides fragilis</name>
    <dbReference type="NCBI Taxonomy" id="817"/>
    <lineage>
        <taxon>Bacteria</taxon>
        <taxon>Pseudomonadati</taxon>
        <taxon>Bacteroidota</taxon>
        <taxon>Bacteroidia</taxon>
        <taxon>Bacteroidales</taxon>
        <taxon>Bacteroidaceae</taxon>
        <taxon>Bacteroides</taxon>
    </lineage>
</organism>
<reference evidence="1" key="1">
    <citation type="submission" date="2022-12" db="EMBL/GenBank/DDBJ databases">
        <title>Development of a Multilocus Sequence Typing Scheme for Bacteroides fragilis Based on Whole Genome Sequencing Data and Clinical Application.</title>
        <authorList>
            <person name="Nielsen F.D."/>
            <person name="Justesen U.S."/>
        </authorList>
    </citation>
    <scope>NUCLEOTIDE SEQUENCE</scope>
    <source>
        <strain evidence="1">BF_AM_ODE_DK_2015_4</strain>
    </source>
</reference>
<gene>
    <name evidence="1" type="ORF">O1433_22165</name>
</gene>
<dbReference type="AlphaFoldDB" id="A0A9Q4JM76"/>
<proteinExistence type="predicted"/>
<dbReference type="Pfam" id="PF12715">
    <property type="entry name" value="Abhydrolase_7"/>
    <property type="match status" value="1"/>
</dbReference>
<accession>A0A9Q4JM76</accession>
<sequence length="75" mass="8443">CQTQERAEVITMPDKNGRRPFPNSIRHLIPDFWKNFNFPDIVAALAPRPIILTEGGLDRDLNLVRKAYAIAGAPD</sequence>
<comment type="caution">
    <text evidence="1">The sequence shown here is derived from an EMBL/GenBank/DDBJ whole genome shotgun (WGS) entry which is preliminary data.</text>
</comment>
<dbReference type="EMBL" id="JAPTZU010000065">
    <property type="protein sequence ID" value="MCZ2690196.1"/>
    <property type="molecule type" value="Genomic_DNA"/>
</dbReference>
<dbReference type="InterPro" id="IPR029058">
    <property type="entry name" value="AB_hydrolase_fold"/>
</dbReference>
<dbReference type="InterPro" id="IPR025890">
    <property type="entry name" value="Abhydrolase_bac"/>
</dbReference>
<dbReference type="Gene3D" id="3.40.50.1820">
    <property type="entry name" value="alpha/beta hydrolase"/>
    <property type="match status" value="1"/>
</dbReference>
<protein>
    <submittedName>
        <fullName evidence="1">Uncharacterized protein</fullName>
    </submittedName>
</protein>
<evidence type="ECO:0000313" key="2">
    <source>
        <dbReference type="Proteomes" id="UP001079672"/>
    </source>
</evidence>
<dbReference type="Proteomes" id="UP001079672">
    <property type="component" value="Unassembled WGS sequence"/>
</dbReference>
<feature type="non-terminal residue" evidence="1">
    <location>
        <position position="75"/>
    </location>
</feature>
<evidence type="ECO:0000313" key="1">
    <source>
        <dbReference type="EMBL" id="MCZ2690196.1"/>
    </source>
</evidence>
<feature type="non-terminal residue" evidence="1">
    <location>
        <position position="1"/>
    </location>
</feature>
<dbReference type="RefSeq" id="WP_330221812.1">
    <property type="nucleotide sequence ID" value="NZ_JAPTZU010000065.1"/>
</dbReference>